<comment type="caution">
    <text evidence="10">Lacks conserved residue(s) required for the propagation of feature annotation.</text>
</comment>
<sequence>MVHVETVVFMLAVLIGLSAITHKIKVPYPVLLVGTGLLIGFVPFLPDLALDPEVAFVIFLPPLLYQAASKTAWQEFTRSIRPITTLAVTLVFFTTSAVALAAHYVIPHFSWPMAFVLGAIVSPPDAVAANGIIKGLGLSKRVIAILEGESLLNDASALIAYRYAVGAVLTGHFVLWEASLQFALVAGGGLLIGGLLGWLVTLLLRRIGSATSQTSLLLLAPYVAYLAAEHAHTSGILAVVSAGLFITRQAPEVLLPQARLESRAVWDTLIFLLEGLVFLLIGLQLPAIVADLHGYTTSQLLLYSVTVSLVTILIRILWVFFSTYYPRLLGWSTASDTDDRTTDVDWRNVLIVAWTGTRGVLSLATALALPLTLNSGQGFIQRPLILFLSFVVILVTLVLQGMSLPLLIRLLGLPPQIDQARADQALELLLASRSLAYLENDFPLALRGELKQTLIRRYRALVHELDATLYQTYSAPDLVTDQGLVNQQWAAERTLGHYQQTLLVALATEKHFSDEVLRTAERRIDLAMARLDASEQAAPG</sequence>
<keyword evidence="13" id="KW-1185">Reference proteome</keyword>
<dbReference type="GO" id="GO:0015385">
    <property type="term" value="F:sodium:proton antiporter activity"/>
    <property type="evidence" value="ECO:0007669"/>
    <property type="project" value="InterPro"/>
</dbReference>
<keyword evidence="9 10" id="KW-0739">Sodium transport</keyword>
<feature type="transmembrane region" description="Helical" evidence="10">
    <location>
        <begin position="385"/>
        <end position="408"/>
    </location>
</feature>
<proteinExistence type="inferred from homology"/>
<dbReference type="GO" id="GO:0015386">
    <property type="term" value="F:potassium:proton antiporter activity"/>
    <property type="evidence" value="ECO:0007669"/>
    <property type="project" value="TreeGrafter"/>
</dbReference>
<evidence type="ECO:0000259" key="11">
    <source>
        <dbReference type="Pfam" id="PF00999"/>
    </source>
</evidence>
<keyword evidence="6 10" id="KW-0915">Sodium</keyword>
<dbReference type="GO" id="GO:0098719">
    <property type="term" value="P:sodium ion import across plasma membrane"/>
    <property type="evidence" value="ECO:0007669"/>
    <property type="project" value="TreeGrafter"/>
</dbReference>
<dbReference type="GO" id="GO:0051453">
    <property type="term" value="P:regulation of intracellular pH"/>
    <property type="evidence" value="ECO:0007669"/>
    <property type="project" value="TreeGrafter"/>
</dbReference>
<dbReference type="EMBL" id="PVTE01000054">
    <property type="protein sequence ID" value="PRY21000.1"/>
    <property type="molecule type" value="Genomic_DNA"/>
</dbReference>
<evidence type="ECO:0000256" key="7">
    <source>
        <dbReference type="ARBA" id="ARBA00023065"/>
    </source>
</evidence>
<dbReference type="RefSeq" id="WP_106141054.1">
    <property type="nucleotide sequence ID" value="NZ_PVTE01000054.1"/>
</dbReference>
<evidence type="ECO:0000256" key="10">
    <source>
        <dbReference type="RuleBase" id="RU366002"/>
    </source>
</evidence>
<feature type="transmembrane region" description="Helical" evidence="10">
    <location>
        <begin position="54"/>
        <end position="73"/>
    </location>
</feature>
<reference evidence="12 13" key="1">
    <citation type="submission" date="2018-03" db="EMBL/GenBank/DDBJ databases">
        <title>Genomic Encyclopedia of Archaeal and Bacterial Type Strains, Phase II (KMG-II): from individual species to whole genera.</title>
        <authorList>
            <person name="Goeker M."/>
        </authorList>
    </citation>
    <scope>NUCLEOTIDE SEQUENCE [LARGE SCALE GENOMIC DNA]</scope>
    <source>
        <strain evidence="12 13">DSM 28354</strain>
    </source>
</reference>
<dbReference type="Gene3D" id="6.10.140.1330">
    <property type="match status" value="1"/>
</dbReference>
<dbReference type="InterPro" id="IPR004705">
    <property type="entry name" value="Cation/H_exchanger_CPA1_bac"/>
</dbReference>
<comment type="subcellular location">
    <subcellularLocation>
        <location evidence="1 10">Cell membrane</location>
        <topology evidence="1 10">Multi-pass membrane protein</topology>
    </subcellularLocation>
</comment>
<evidence type="ECO:0000256" key="3">
    <source>
        <dbReference type="ARBA" id="ARBA00022475"/>
    </source>
</evidence>
<comment type="caution">
    <text evidence="12">The sequence shown here is derived from an EMBL/GenBank/DDBJ whole genome shotgun (WGS) entry which is preliminary data.</text>
</comment>
<feature type="transmembrane region" description="Helical" evidence="10">
    <location>
        <begin position="6"/>
        <end position="22"/>
    </location>
</feature>
<protein>
    <submittedName>
        <fullName evidence="12">Sodium/proton antiporter (CPA1 family)</fullName>
    </submittedName>
</protein>
<dbReference type="OrthoDB" id="9809206at2"/>
<evidence type="ECO:0000256" key="8">
    <source>
        <dbReference type="ARBA" id="ARBA00023136"/>
    </source>
</evidence>
<dbReference type="PANTHER" id="PTHR10110">
    <property type="entry name" value="SODIUM/HYDROGEN EXCHANGER"/>
    <property type="match status" value="1"/>
</dbReference>
<evidence type="ECO:0000256" key="2">
    <source>
        <dbReference type="ARBA" id="ARBA00022448"/>
    </source>
</evidence>
<feature type="transmembrane region" description="Helical" evidence="10">
    <location>
        <begin position="300"/>
        <end position="321"/>
    </location>
</feature>
<evidence type="ECO:0000256" key="1">
    <source>
        <dbReference type="ARBA" id="ARBA00004651"/>
    </source>
</evidence>
<evidence type="ECO:0000313" key="12">
    <source>
        <dbReference type="EMBL" id="PRY21000.1"/>
    </source>
</evidence>
<dbReference type="GO" id="GO:0005886">
    <property type="term" value="C:plasma membrane"/>
    <property type="evidence" value="ECO:0007669"/>
    <property type="project" value="UniProtKB-SubCell"/>
</dbReference>
<keyword evidence="8 10" id="KW-0472">Membrane</keyword>
<gene>
    <name evidence="12" type="ORF">CLV58_15412</name>
</gene>
<feature type="transmembrane region" description="Helical" evidence="10">
    <location>
        <begin position="29"/>
        <end position="48"/>
    </location>
</feature>
<feature type="transmembrane region" description="Helical" evidence="10">
    <location>
        <begin position="266"/>
        <end position="288"/>
    </location>
</feature>
<evidence type="ECO:0000256" key="5">
    <source>
        <dbReference type="ARBA" id="ARBA00022989"/>
    </source>
</evidence>
<evidence type="ECO:0000256" key="4">
    <source>
        <dbReference type="ARBA" id="ARBA00022692"/>
    </source>
</evidence>
<dbReference type="InterPro" id="IPR018422">
    <property type="entry name" value="Cation/H_exchanger_CPA1"/>
</dbReference>
<feature type="domain" description="Cation/H+ exchanger transmembrane" evidence="11">
    <location>
        <begin position="11"/>
        <end position="408"/>
    </location>
</feature>
<keyword evidence="10" id="KW-0050">Antiport</keyword>
<name>A0A2T0RIS6_9BACT</name>
<organism evidence="12 13">
    <name type="scientific">Spirosoma oryzae</name>
    <dbReference type="NCBI Taxonomy" id="1469603"/>
    <lineage>
        <taxon>Bacteria</taxon>
        <taxon>Pseudomonadati</taxon>
        <taxon>Bacteroidota</taxon>
        <taxon>Cytophagia</taxon>
        <taxon>Cytophagales</taxon>
        <taxon>Cytophagaceae</taxon>
        <taxon>Spirosoma</taxon>
    </lineage>
</organism>
<accession>A0A2T0RIS6</accession>
<feature type="transmembrane region" description="Helical" evidence="10">
    <location>
        <begin position="182"/>
        <end position="204"/>
    </location>
</feature>
<comment type="similarity">
    <text evidence="10">Belongs to the monovalent cation:proton antiporter 1 (CPA1) transporter (TC 2.A.36) family.</text>
</comment>
<keyword evidence="3 10" id="KW-1003">Cell membrane</keyword>
<keyword evidence="7 10" id="KW-0406">Ion transport</keyword>
<evidence type="ECO:0000313" key="13">
    <source>
        <dbReference type="Proteomes" id="UP000238375"/>
    </source>
</evidence>
<comment type="function">
    <text evidence="10">Na(+)/H(+) antiporter that extrudes sodium in exchange for external protons.</text>
</comment>
<evidence type="ECO:0000256" key="6">
    <source>
        <dbReference type="ARBA" id="ARBA00023053"/>
    </source>
</evidence>
<keyword evidence="5 10" id="KW-1133">Transmembrane helix</keyword>
<dbReference type="Pfam" id="PF00999">
    <property type="entry name" value="Na_H_Exchanger"/>
    <property type="match status" value="1"/>
</dbReference>
<keyword evidence="4 10" id="KW-0812">Transmembrane</keyword>
<feature type="transmembrane region" description="Helical" evidence="10">
    <location>
        <begin position="351"/>
        <end position="373"/>
    </location>
</feature>
<keyword evidence="2 10" id="KW-0813">Transport</keyword>
<dbReference type="Proteomes" id="UP000238375">
    <property type="component" value="Unassembled WGS sequence"/>
</dbReference>
<feature type="transmembrane region" description="Helical" evidence="10">
    <location>
        <begin position="85"/>
        <end position="106"/>
    </location>
</feature>
<evidence type="ECO:0000256" key="9">
    <source>
        <dbReference type="ARBA" id="ARBA00023201"/>
    </source>
</evidence>
<dbReference type="InterPro" id="IPR006153">
    <property type="entry name" value="Cation/H_exchanger_TM"/>
</dbReference>
<dbReference type="PANTHER" id="PTHR10110:SF86">
    <property type="entry name" value="SODIUM_HYDROGEN EXCHANGER 7"/>
    <property type="match status" value="1"/>
</dbReference>
<dbReference type="AlphaFoldDB" id="A0A2T0RIS6"/>
<dbReference type="NCBIfam" id="TIGR00831">
    <property type="entry name" value="a_cpa1"/>
    <property type="match status" value="1"/>
</dbReference>